<organism evidence="2 3">
    <name type="scientific">Anthostomella pinea</name>
    <dbReference type="NCBI Taxonomy" id="933095"/>
    <lineage>
        <taxon>Eukaryota</taxon>
        <taxon>Fungi</taxon>
        <taxon>Dikarya</taxon>
        <taxon>Ascomycota</taxon>
        <taxon>Pezizomycotina</taxon>
        <taxon>Sordariomycetes</taxon>
        <taxon>Xylariomycetidae</taxon>
        <taxon>Xylariales</taxon>
        <taxon>Xylariaceae</taxon>
        <taxon>Anthostomella</taxon>
    </lineage>
</organism>
<evidence type="ECO:0000313" key="3">
    <source>
        <dbReference type="Proteomes" id="UP001295740"/>
    </source>
</evidence>
<evidence type="ECO:0000256" key="1">
    <source>
        <dbReference type="SAM" id="MobiDB-lite"/>
    </source>
</evidence>
<keyword evidence="3" id="KW-1185">Reference proteome</keyword>
<dbReference type="Proteomes" id="UP001295740">
    <property type="component" value="Unassembled WGS sequence"/>
</dbReference>
<feature type="region of interest" description="Disordered" evidence="1">
    <location>
        <begin position="1"/>
        <end position="62"/>
    </location>
</feature>
<dbReference type="EMBL" id="CAUWAG010000020">
    <property type="protein sequence ID" value="CAJ2512652.1"/>
    <property type="molecule type" value="Genomic_DNA"/>
</dbReference>
<gene>
    <name evidence="2" type="ORF">KHLLAP_LOCUS13120</name>
</gene>
<protein>
    <submittedName>
        <fullName evidence="2">Uu.00g007710.m01.CDS01</fullName>
    </submittedName>
</protein>
<feature type="compositionally biased region" description="Basic and acidic residues" evidence="1">
    <location>
        <begin position="14"/>
        <end position="46"/>
    </location>
</feature>
<comment type="caution">
    <text evidence="2">The sequence shown here is derived from an EMBL/GenBank/DDBJ whole genome shotgun (WGS) entry which is preliminary data.</text>
</comment>
<name>A0AAI8VX09_9PEZI</name>
<accession>A0AAI8VX09</accession>
<reference evidence="2" key="1">
    <citation type="submission" date="2023-10" db="EMBL/GenBank/DDBJ databases">
        <authorList>
            <person name="Hackl T."/>
        </authorList>
    </citation>
    <scope>NUCLEOTIDE SEQUENCE</scope>
</reference>
<sequence>MSGPGKSALTKQIEAQRKRDAEERERQRNEPKQDKPPNPSKKETKHAPGHQSYCTDRHSGRR</sequence>
<evidence type="ECO:0000313" key="2">
    <source>
        <dbReference type="EMBL" id="CAJ2512652.1"/>
    </source>
</evidence>
<dbReference type="AlphaFoldDB" id="A0AAI8VX09"/>
<proteinExistence type="predicted"/>